<protein>
    <submittedName>
        <fullName evidence="3">BtrH N-terminal domain-containing protein</fullName>
    </submittedName>
</protein>
<dbReference type="RefSeq" id="WP_345590235.1">
    <property type="nucleotide sequence ID" value="NZ_BAABCQ010000019.1"/>
</dbReference>
<evidence type="ECO:0000259" key="1">
    <source>
        <dbReference type="Pfam" id="PF14399"/>
    </source>
</evidence>
<keyword evidence="4" id="KW-1185">Reference proteome</keyword>
<name>A0ABP7PCK9_9ACTN</name>
<dbReference type="Proteomes" id="UP001500034">
    <property type="component" value="Unassembled WGS sequence"/>
</dbReference>
<dbReference type="InterPro" id="IPR026935">
    <property type="entry name" value="BtrH_N"/>
</dbReference>
<evidence type="ECO:0000259" key="2">
    <source>
        <dbReference type="Pfam" id="PF16169"/>
    </source>
</evidence>
<dbReference type="InterPro" id="IPR032369">
    <property type="entry name" value="DUF4872"/>
</dbReference>
<gene>
    <name evidence="3" type="ORF">GCM10022384_14420</name>
</gene>
<accession>A0ABP7PCK9</accession>
<evidence type="ECO:0000313" key="3">
    <source>
        <dbReference type="EMBL" id="GAA3963439.1"/>
    </source>
</evidence>
<comment type="caution">
    <text evidence="3">The sequence shown here is derived from an EMBL/GenBank/DDBJ whole genome shotgun (WGS) entry which is preliminary data.</text>
</comment>
<dbReference type="EMBL" id="BAABCQ010000019">
    <property type="protein sequence ID" value="GAA3963439.1"/>
    <property type="molecule type" value="Genomic_DNA"/>
</dbReference>
<organism evidence="3 4">
    <name type="scientific">Streptomyces marokkonensis</name>
    <dbReference type="NCBI Taxonomy" id="324855"/>
    <lineage>
        <taxon>Bacteria</taxon>
        <taxon>Bacillati</taxon>
        <taxon>Actinomycetota</taxon>
        <taxon>Actinomycetes</taxon>
        <taxon>Kitasatosporales</taxon>
        <taxon>Streptomycetaceae</taxon>
        <taxon>Streptomyces</taxon>
    </lineage>
</organism>
<feature type="domain" description="Butirosin biosynthesis protein H N-terminal" evidence="1">
    <location>
        <begin position="9"/>
        <end position="136"/>
    </location>
</feature>
<sequence length="324" mass="34794">MATWLSGEHCESSALVNMLRSRDVHVSEPLVFGLGRGLSFLYWRSKQMPAPFLGGRVKPDHLIRNATRALGIELRETQTTSQVKAERELIAALEEGEVVGLKLDRYHLDYAEDSYHFAAHYVSCVGYGSETYTVVETQGLGVRTTGRESLARARAAKGPMSSRSLAFRLGDSAYDPAALPAACREAVAETAHAFLNPPITNMGHKGLGKAATAVRGWCDTLDDPAAAFSFLSHSIEDGGTGGGFFRGLWADFLDEAAGLTGETSYAAAAETYRTLSARWTRIARLAADETDPAVLRKVAGEISAILTELGPAERDAMAKLAGTP</sequence>
<proteinExistence type="predicted"/>
<evidence type="ECO:0000313" key="4">
    <source>
        <dbReference type="Proteomes" id="UP001500034"/>
    </source>
</evidence>
<reference evidence="4" key="1">
    <citation type="journal article" date="2019" name="Int. J. Syst. Evol. Microbiol.">
        <title>The Global Catalogue of Microorganisms (GCM) 10K type strain sequencing project: providing services to taxonomists for standard genome sequencing and annotation.</title>
        <authorList>
            <consortium name="The Broad Institute Genomics Platform"/>
            <consortium name="The Broad Institute Genome Sequencing Center for Infectious Disease"/>
            <person name="Wu L."/>
            <person name="Ma J."/>
        </authorList>
    </citation>
    <scope>NUCLEOTIDE SEQUENCE [LARGE SCALE GENOMIC DNA]</scope>
    <source>
        <strain evidence="4">JCM 17027</strain>
    </source>
</reference>
<dbReference type="Pfam" id="PF16169">
    <property type="entry name" value="DUF4872"/>
    <property type="match status" value="1"/>
</dbReference>
<feature type="domain" description="DUF4872" evidence="2">
    <location>
        <begin position="148"/>
        <end position="320"/>
    </location>
</feature>
<dbReference type="Pfam" id="PF14399">
    <property type="entry name" value="BtrH_N"/>
    <property type="match status" value="1"/>
</dbReference>